<dbReference type="PANTHER" id="PTHR43194:SF2">
    <property type="entry name" value="PEROXISOMAL MEMBRANE PROTEIN LPX1"/>
    <property type="match status" value="1"/>
</dbReference>
<accession>A0A316G5K0</accession>
<dbReference type="InterPro" id="IPR029058">
    <property type="entry name" value="AB_hydrolase_fold"/>
</dbReference>
<evidence type="ECO:0000259" key="1">
    <source>
        <dbReference type="Pfam" id="PF12697"/>
    </source>
</evidence>
<protein>
    <submittedName>
        <fullName evidence="2">Pimeloyl-ACP methyl ester carboxylesterase</fullName>
    </submittedName>
</protein>
<dbReference type="KEGG" id="salo:EF888_17640"/>
<dbReference type="Proteomes" id="UP000245390">
    <property type="component" value="Unassembled WGS sequence"/>
</dbReference>
<dbReference type="InterPro" id="IPR050228">
    <property type="entry name" value="Carboxylesterase_BioH"/>
</dbReference>
<dbReference type="OrthoDB" id="9791366at2"/>
<feature type="domain" description="AB hydrolase-1" evidence="1">
    <location>
        <begin position="24"/>
        <end position="264"/>
    </location>
</feature>
<gene>
    <name evidence="2" type="ORF">C8D95_105194</name>
</gene>
<keyword evidence="3" id="KW-1185">Reference proteome</keyword>
<dbReference type="Pfam" id="PF12697">
    <property type="entry name" value="Abhydrolase_6"/>
    <property type="match status" value="1"/>
</dbReference>
<dbReference type="RefSeq" id="WP_109759552.1">
    <property type="nucleotide sequence ID" value="NZ_CP034588.1"/>
</dbReference>
<evidence type="ECO:0000313" key="3">
    <source>
        <dbReference type="Proteomes" id="UP000245390"/>
    </source>
</evidence>
<comment type="caution">
    <text evidence="2">The sequence shown here is derived from an EMBL/GenBank/DDBJ whole genome shotgun (WGS) entry which is preliminary data.</text>
</comment>
<organism evidence="2 3">
    <name type="scientific">Silicimonas algicola</name>
    <dbReference type="NCBI Taxonomy" id="1826607"/>
    <lineage>
        <taxon>Bacteria</taxon>
        <taxon>Pseudomonadati</taxon>
        <taxon>Pseudomonadota</taxon>
        <taxon>Alphaproteobacteria</taxon>
        <taxon>Rhodobacterales</taxon>
        <taxon>Paracoccaceae</taxon>
    </lineage>
</organism>
<dbReference type="EMBL" id="QGGV01000005">
    <property type="protein sequence ID" value="PWK56128.1"/>
    <property type="molecule type" value="Genomic_DNA"/>
</dbReference>
<dbReference type="PANTHER" id="PTHR43194">
    <property type="entry name" value="HYDROLASE ALPHA/BETA FOLD FAMILY"/>
    <property type="match status" value="1"/>
</dbReference>
<dbReference type="InterPro" id="IPR000073">
    <property type="entry name" value="AB_hydrolase_1"/>
</dbReference>
<proteinExistence type="predicted"/>
<dbReference type="SUPFAM" id="SSF53474">
    <property type="entry name" value="alpha/beta-Hydrolases"/>
    <property type="match status" value="1"/>
</dbReference>
<reference evidence="2 3" key="1">
    <citation type="submission" date="2018-05" db="EMBL/GenBank/DDBJ databases">
        <title>Genomic Encyclopedia of Type Strains, Phase IV (KMG-IV): sequencing the most valuable type-strain genomes for metagenomic binning, comparative biology and taxonomic classification.</title>
        <authorList>
            <person name="Goeker M."/>
        </authorList>
    </citation>
    <scope>NUCLEOTIDE SEQUENCE [LARGE SCALE GENOMIC DNA]</scope>
    <source>
        <strain evidence="2 3">DSM 103371</strain>
    </source>
</reference>
<dbReference type="Gene3D" id="3.40.50.1820">
    <property type="entry name" value="alpha/beta hydrolase"/>
    <property type="match status" value="1"/>
</dbReference>
<sequence>MASFTAPDGARIAYDDEGGGVPILALSGLTRNATDFDYLAPHLKGVRLIRMDYRGRGRSEWTGASTYTIATEAGDAIALLDHLGLTKAAILGTSRGGLIALVLAAIARDRLTGVAFVDIGPEVAPEGLEVIKGYVGRNPSQKTHAEAAAMRATLMAGFEGVPDSRWLEEVRKHYHETPEGLRINYDPALRDALLAPQEGPTPDLWPLYDALAGLPVALVRGANSDLLSVETADEMQRRRPDLIRAEVPGRGHVPFLDEPEAVEAIRTWIGRLE</sequence>
<evidence type="ECO:0000313" key="2">
    <source>
        <dbReference type="EMBL" id="PWK56128.1"/>
    </source>
</evidence>
<name>A0A316G5K0_9RHOB</name>
<dbReference type="AlphaFoldDB" id="A0A316G5K0"/>